<accession>A0A4Q7L6R8</accession>
<protein>
    <recommendedName>
        <fullName evidence="3">SnoaL-like protein</fullName>
    </recommendedName>
</protein>
<gene>
    <name evidence="1" type="ORF">EV193_101436</name>
</gene>
<dbReference type="EMBL" id="SGWQ01000001">
    <property type="protein sequence ID" value="RZS44560.1"/>
    <property type="molecule type" value="Genomic_DNA"/>
</dbReference>
<evidence type="ECO:0000313" key="2">
    <source>
        <dbReference type="Proteomes" id="UP000294257"/>
    </source>
</evidence>
<evidence type="ECO:0000313" key="1">
    <source>
        <dbReference type="EMBL" id="RZS44560.1"/>
    </source>
</evidence>
<dbReference type="AlphaFoldDB" id="A0A4Q7L6R8"/>
<reference evidence="1 2" key="1">
    <citation type="submission" date="2019-02" db="EMBL/GenBank/DDBJ databases">
        <title>Genomic Encyclopedia of Type Strains, Phase IV (KMG-IV): sequencing the most valuable type-strain genomes for metagenomic binning, comparative biology and taxonomic classification.</title>
        <authorList>
            <person name="Goeker M."/>
        </authorList>
    </citation>
    <scope>NUCLEOTIDE SEQUENCE [LARGE SCALE GENOMIC DNA]</scope>
    <source>
        <strain evidence="1 2">DSM 101727</strain>
    </source>
</reference>
<organism evidence="1 2">
    <name type="scientific">Herbihabitans rhizosphaerae</name>
    <dbReference type="NCBI Taxonomy" id="1872711"/>
    <lineage>
        <taxon>Bacteria</taxon>
        <taxon>Bacillati</taxon>
        <taxon>Actinomycetota</taxon>
        <taxon>Actinomycetes</taxon>
        <taxon>Pseudonocardiales</taxon>
        <taxon>Pseudonocardiaceae</taxon>
        <taxon>Herbihabitans</taxon>
    </lineage>
</organism>
<sequence>MTGPVLETENGDGTRLDTHVRGYHHIAGADGGDIWAVHGHYIAHVVDGAITELTLRLFYQEGNLAATADRPQWTIRAASRAVRATARAAR</sequence>
<dbReference type="Proteomes" id="UP000294257">
    <property type="component" value="Unassembled WGS sequence"/>
</dbReference>
<name>A0A4Q7L6R8_9PSEU</name>
<comment type="caution">
    <text evidence="1">The sequence shown here is derived from an EMBL/GenBank/DDBJ whole genome shotgun (WGS) entry which is preliminary data.</text>
</comment>
<evidence type="ECO:0008006" key="3">
    <source>
        <dbReference type="Google" id="ProtNLM"/>
    </source>
</evidence>
<keyword evidence="2" id="KW-1185">Reference proteome</keyword>
<proteinExistence type="predicted"/>